<organism evidence="6 7">
    <name type="scientific">Branchiibius hedensis</name>
    <dbReference type="NCBI Taxonomy" id="672460"/>
    <lineage>
        <taxon>Bacteria</taxon>
        <taxon>Bacillati</taxon>
        <taxon>Actinomycetota</taxon>
        <taxon>Actinomycetes</taxon>
        <taxon>Micrococcales</taxon>
        <taxon>Dermacoccaceae</taxon>
        <taxon>Branchiibius</taxon>
    </lineage>
</organism>
<dbReference type="AlphaFoldDB" id="A0A2Y8ZP69"/>
<keyword evidence="4 6" id="KW-0503">Monooxygenase</keyword>
<evidence type="ECO:0000256" key="2">
    <source>
        <dbReference type="ARBA" id="ARBA00022643"/>
    </source>
</evidence>
<dbReference type="EMBL" id="UESZ01000001">
    <property type="protein sequence ID" value="SSA34130.1"/>
    <property type="molecule type" value="Genomic_DNA"/>
</dbReference>
<dbReference type="OrthoDB" id="7903015at2"/>
<dbReference type="InterPro" id="IPR036661">
    <property type="entry name" value="Luciferase-like_sf"/>
</dbReference>
<name>A0A2Y8ZP69_9MICO</name>
<dbReference type="InterPro" id="IPR011251">
    <property type="entry name" value="Luciferase-like_dom"/>
</dbReference>
<keyword evidence="3" id="KW-0560">Oxidoreductase</keyword>
<dbReference type="Gene3D" id="3.20.20.30">
    <property type="entry name" value="Luciferase-like domain"/>
    <property type="match status" value="1"/>
</dbReference>
<dbReference type="RefSeq" id="WP_109684736.1">
    <property type="nucleotide sequence ID" value="NZ_QGDN01000001.1"/>
</dbReference>
<sequence>MKLSLLLPNLRDAVTVQELEDLALLAESLDFDSVWAVDRVIVPESNDSGELTYPFGMMDGLPNQIPVQSRGGFFQGWPLMPWLAAKTSTIRIGMSIINTPYRSASILAAEHATIDQLSHGRLNVGVGSGWMIEEFQAVGVADIFDKRHKQVRETLDIMLGAWTNDLFEYHGEFADFGPSGFGVRPVQQPHPPIYFSGLKNPEISAKRVAKYNLSGWIGIQDTPEELQLWREPIRRELEKVGRSLDDLQVCSMIWFAITDEKTDQSPQGKATNILVGTAEQITDTLKRLRDAGLDMPILWPPFNEVPVSKTLDDMKRLVEEIMPKVNEA</sequence>
<evidence type="ECO:0000256" key="1">
    <source>
        <dbReference type="ARBA" id="ARBA00022630"/>
    </source>
</evidence>
<keyword evidence="7" id="KW-1185">Reference proteome</keyword>
<evidence type="ECO:0000259" key="5">
    <source>
        <dbReference type="Pfam" id="PF00296"/>
    </source>
</evidence>
<reference evidence="7" key="1">
    <citation type="submission" date="2016-10" db="EMBL/GenBank/DDBJ databases">
        <authorList>
            <person name="Varghese N."/>
            <person name="Submissions S."/>
        </authorList>
    </citation>
    <scope>NUCLEOTIDE SEQUENCE [LARGE SCALE GENOMIC DNA]</scope>
    <source>
        <strain evidence="7">DSM 22951</strain>
    </source>
</reference>
<evidence type="ECO:0000313" key="7">
    <source>
        <dbReference type="Proteomes" id="UP000250028"/>
    </source>
</evidence>
<keyword evidence="1" id="KW-0285">Flavoprotein</keyword>
<dbReference type="SUPFAM" id="SSF51679">
    <property type="entry name" value="Bacterial luciferase-like"/>
    <property type="match status" value="1"/>
</dbReference>
<dbReference type="GO" id="GO:0008726">
    <property type="term" value="F:alkanesulfonate monooxygenase activity"/>
    <property type="evidence" value="ECO:0007669"/>
    <property type="project" value="TreeGrafter"/>
</dbReference>
<accession>A0A2Y8ZP69</accession>
<dbReference type="PANTHER" id="PTHR42847:SF4">
    <property type="entry name" value="ALKANESULFONATE MONOOXYGENASE-RELATED"/>
    <property type="match status" value="1"/>
</dbReference>
<dbReference type="InterPro" id="IPR050172">
    <property type="entry name" value="SsuD_RutA_monooxygenase"/>
</dbReference>
<keyword evidence="2" id="KW-0288">FMN</keyword>
<evidence type="ECO:0000256" key="3">
    <source>
        <dbReference type="ARBA" id="ARBA00023002"/>
    </source>
</evidence>
<protein>
    <submittedName>
        <fullName evidence="6">Flavin-dependent oxidoreductase, luciferase family (Includes alkanesulfonate monooxygenase SsuD and methylene tetrahydromethanopterin reductase)</fullName>
    </submittedName>
</protein>
<gene>
    <name evidence="6" type="ORF">SAMN04489750_1433</name>
</gene>
<dbReference type="GO" id="GO:0046306">
    <property type="term" value="P:alkanesulfonate catabolic process"/>
    <property type="evidence" value="ECO:0007669"/>
    <property type="project" value="TreeGrafter"/>
</dbReference>
<proteinExistence type="predicted"/>
<dbReference type="Pfam" id="PF00296">
    <property type="entry name" value="Bac_luciferase"/>
    <property type="match status" value="1"/>
</dbReference>
<evidence type="ECO:0000256" key="4">
    <source>
        <dbReference type="ARBA" id="ARBA00023033"/>
    </source>
</evidence>
<feature type="domain" description="Luciferase-like" evidence="5">
    <location>
        <begin position="14"/>
        <end position="260"/>
    </location>
</feature>
<evidence type="ECO:0000313" key="6">
    <source>
        <dbReference type="EMBL" id="SSA34130.1"/>
    </source>
</evidence>
<dbReference type="PANTHER" id="PTHR42847">
    <property type="entry name" value="ALKANESULFONATE MONOOXYGENASE"/>
    <property type="match status" value="1"/>
</dbReference>
<dbReference type="Proteomes" id="UP000250028">
    <property type="component" value="Unassembled WGS sequence"/>
</dbReference>